<keyword evidence="2" id="KW-1185">Reference proteome</keyword>
<name>A0A2S7ZCU0_9FIRM</name>
<dbReference type="OrthoDB" id="1625634at2"/>
<dbReference type="STRING" id="1298594.GCA_001312465_01257"/>
<evidence type="ECO:0008006" key="3">
    <source>
        <dbReference type="Google" id="ProtNLM"/>
    </source>
</evidence>
<dbReference type="AlphaFoldDB" id="A0A2S7ZCU0"/>
<sequence>MKEQTTLTVNGEKYELLYTLGIMRQIERTLGCSLISILTRFDGNAQERVGIDFIMANLQYAVVGGLSEDEAYDLIDKYCEGEGTLDTLAGFLMMALYNTGFFIPKLPEEVEAQVEEQKKK</sequence>
<protein>
    <recommendedName>
        <fullName evidence="3">Phage tail protein</fullName>
    </recommendedName>
</protein>
<dbReference type="EMBL" id="PPDB01000001">
    <property type="protein sequence ID" value="PQL21045.1"/>
    <property type="molecule type" value="Genomic_DNA"/>
</dbReference>
<dbReference type="Proteomes" id="UP000237916">
    <property type="component" value="Unassembled WGS sequence"/>
</dbReference>
<evidence type="ECO:0000313" key="2">
    <source>
        <dbReference type="Proteomes" id="UP000237916"/>
    </source>
</evidence>
<gene>
    <name evidence="1" type="ORF">VEHSUH05_01085</name>
</gene>
<reference evidence="1 2" key="1">
    <citation type="submission" date="2018-01" db="EMBL/GenBank/DDBJ databases">
        <title>Draft genome sequences of clinical isolates and type strains of oral Veillonella including Veillonella infantum sp., nov.</title>
        <authorList>
            <person name="Mashima I."/>
            <person name="Liao Y.-C."/>
            <person name="Sabharwal A."/>
            <person name="Haase E.M."/>
            <person name="Nakazawa F."/>
            <person name="Scannapieco F.A."/>
        </authorList>
    </citation>
    <scope>NUCLEOTIDE SEQUENCE [LARGE SCALE GENOMIC DNA]</scope>
    <source>
        <strain evidence="1 2">JCM 15641</strain>
    </source>
</reference>
<dbReference type="RefSeq" id="WP_105090474.1">
    <property type="nucleotide sequence ID" value="NZ_PPDB01000001.1"/>
</dbReference>
<organism evidence="1 2">
    <name type="scientific">Veillonella denticariosi JCM 15641</name>
    <dbReference type="NCBI Taxonomy" id="1298594"/>
    <lineage>
        <taxon>Bacteria</taxon>
        <taxon>Bacillati</taxon>
        <taxon>Bacillota</taxon>
        <taxon>Negativicutes</taxon>
        <taxon>Veillonellales</taxon>
        <taxon>Veillonellaceae</taxon>
        <taxon>Veillonella</taxon>
    </lineage>
</organism>
<proteinExistence type="predicted"/>
<accession>A0A2S7ZCU0</accession>
<comment type="caution">
    <text evidence="1">The sequence shown here is derived from an EMBL/GenBank/DDBJ whole genome shotgun (WGS) entry which is preliminary data.</text>
</comment>
<evidence type="ECO:0000313" key="1">
    <source>
        <dbReference type="EMBL" id="PQL21045.1"/>
    </source>
</evidence>